<reference evidence="2" key="1">
    <citation type="journal article" date="2020" name="Nature">
        <title>Giant virus diversity and host interactions through global metagenomics.</title>
        <authorList>
            <person name="Schulz F."/>
            <person name="Roux S."/>
            <person name="Paez-Espino D."/>
            <person name="Jungbluth S."/>
            <person name="Walsh D.A."/>
            <person name="Denef V.J."/>
            <person name="McMahon K.D."/>
            <person name="Konstantinidis K.T."/>
            <person name="Eloe-Fadrosh E.A."/>
            <person name="Kyrpides N.C."/>
            <person name="Woyke T."/>
        </authorList>
    </citation>
    <scope>NUCLEOTIDE SEQUENCE</scope>
    <source>
        <strain evidence="2">GVMAG-M-3300025695-21</strain>
    </source>
</reference>
<proteinExistence type="predicted"/>
<feature type="coiled-coil region" evidence="1">
    <location>
        <begin position="31"/>
        <end position="70"/>
    </location>
</feature>
<organism evidence="2">
    <name type="scientific">viral metagenome</name>
    <dbReference type="NCBI Taxonomy" id="1070528"/>
    <lineage>
        <taxon>unclassified sequences</taxon>
        <taxon>metagenomes</taxon>
        <taxon>organismal metagenomes</taxon>
    </lineage>
</organism>
<sequence>MFNNSLFTLYDNNISDRYKYYYEYAIKNLYYNKYELEKQKTSNNKLKHKNKMLKEENKNLHKLIIKLSNNSCKNIISENDNDNDNEIFEFI</sequence>
<accession>A0A6C0J0D8</accession>
<evidence type="ECO:0000313" key="2">
    <source>
        <dbReference type="EMBL" id="QHT99091.1"/>
    </source>
</evidence>
<keyword evidence="1" id="KW-0175">Coiled coil</keyword>
<dbReference type="EMBL" id="MN740301">
    <property type="protein sequence ID" value="QHT99091.1"/>
    <property type="molecule type" value="Genomic_DNA"/>
</dbReference>
<evidence type="ECO:0000256" key="1">
    <source>
        <dbReference type="SAM" id="Coils"/>
    </source>
</evidence>
<name>A0A6C0J0D8_9ZZZZ</name>
<dbReference type="AlphaFoldDB" id="A0A6C0J0D8"/>
<protein>
    <submittedName>
        <fullName evidence="2">Uncharacterized protein</fullName>
    </submittedName>
</protein>